<dbReference type="GO" id="GO:0046872">
    <property type="term" value="F:metal ion binding"/>
    <property type="evidence" value="ECO:0007669"/>
    <property type="project" value="UniProtKB-KW"/>
</dbReference>
<dbReference type="InterPro" id="IPR026590">
    <property type="entry name" value="Ssirtuin_cat_dom"/>
</dbReference>
<keyword evidence="7" id="KW-1185">Reference proteome</keyword>
<dbReference type="Proteomes" id="UP000515860">
    <property type="component" value="Chromosome"/>
</dbReference>
<evidence type="ECO:0000259" key="5">
    <source>
        <dbReference type="PROSITE" id="PS50305"/>
    </source>
</evidence>
<gene>
    <name evidence="6" type="ORF">H9Q79_12880</name>
</gene>
<dbReference type="GO" id="GO:0070403">
    <property type="term" value="F:NAD+ binding"/>
    <property type="evidence" value="ECO:0007669"/>
    <property type="project" value="InterPro"/>
</dbReference>
<proteinExistence type="predicted"/>
<dbReference type="PANTHER" id="PTHR11085">
    <property type="entry name" value="NAD-DEPENDENT PROTEIN DEACYLASE SIRTUIN-5, MITOCHONDRIAL-RELATED"/>
    <property type="match status" value="1"/>
</dbReference>
<dbReference type="InterPro" id="IPR003000">
    <property type="entry name" value="Sirtuin"/>
</dbReference>
<dbReference type="SUPFAM" id="SSF52467">
    <property type="entry name" value="DHS-like NAD/FAD-binding domain"/>
    <property type="match status" value="1"/>
</dbReference>
<keyword evidence="2" id="KW-0808">Transferase</keyword>
<evidence type="ECO:0000256" key="2">
    <source>
        <dbReference type="ARBA" id="ARBA00022679"/>
    </source>
</evidence>
<keyword evidence="4" id="KW-0479">Metal-binding</keyword>
<sequence length="245" mass="28164">MSANQIFYLKQIIEDSSYTVAISGSRMLEECGIYSLKSQDLAFKLESKYGFSPERMFTNIYFTNRTSQFYKFFREEILSVPSLPGPSAYALAAMERAGRLQSIITGNIYDLEQKAGCKNVIHLHGTLNYFICPHCKQKYTREEILNTKGVPHCRSCGTTIRPELLFFGEMIDSHLMTRTTREIEKADVLLLLETTIDSELYANYIKYFSGSKLVIIHEEENRLDYRADLVILDRPMNVLPALGYQ</sequence>
<keyword evidence="3" id="KW-0520">NAD</keyword>
<feature type="binding site" evidence="4">
    <location>
        <position position="132"/>
    </location>
    <ligand>
        <name>Zn(2+)</name>
        <dbReference type="ChEBI" id="CHEBI:29105"/>
    </ligand>
</feature>
<dbReference type="InterPro" id="IPR050134">
    <property type="entry name" value="NAD-dep_sirtuin_deacylases"/>
</dbReference>
<dbReference type="EC" id="2.3.1.286" evidence="1"/>
<dbReference type="Gene3D" id="3.30.1600.10">
    <property type="entry name" value="SIR2/SIRT2 'Small Domain"/>
    <property type="match status" value="1"/>
</dbReference>
<evidence type="ECO:0000313" key="7">
    <source>
        <dbReference type="Proteomes" id="UP000515860"/>
    </source>
</evidence>
<dbReference type="AlphaFoldDB" id="A0A7G9GAG9"/>
<evidence type="ECO:0000256" key="1">
    <source>
        <dbReference type="ARBA" id="ARBA00012928"/>
    </source>
</evidence>
<feature type="binding site" evidence="4">
    <location>
        <position position="153"/>
    </location>
    <ligand>
        <name>Zn(2+)</name>
        <dbReference type="ChEBI" id="CHEBI:29105"/>
    </ligand>
</feature>
<dbReference type="GO" id="GO:0017136">
    <property type="term" value="F:histone deacetylase activity, NAD-dependent"/>
    <property type="evidence" value="ECO:0007669"/>
    <property type="project" value="TreeGrafter"/>
</dbReference>
<organism evidence="6 7">
    <name type="scientific">Wansuia hejianensis</name>
    <dbReference type="NCBI Taxonomy" id="2763667"/>
    <lineage>
        <taxon>Bacteria</taxon>
        <taxon>Bacillati</taxon>
        <taxon>Bacillota</taxon>
        <taxon>Clostridia</taxon>
        <taxon>Lachnospirales</taxon>
        <taxon>Lachnospiraceae</taxon>
        <taxon>Wansuia</taxon>
    </lineage>
</organism>
<dbReference type="InterPro" id="IPR029035">
    <property type="entry name" value="DHS-like_NAD/FAD-binding_dom"/>
</dbReference>
<evidence type="ECO:0000256" key="4">
    <source>
        <dbReference type="PROSITE-ProRule" id="PRU00236"/>
    </source>
</evidence>
<feature type="binding site" evidence="4">
    <location>
        <position position="135"/>
    </location>
    <ligand>
        <name>Zn(2+)</name>
        <dbReference type="ChEBI" id="CHEBI:29105"/>
    </ligand>
</feature>
<dbReference type="InterPro" id="IPR026591">
    <property type="entry name" value="Sirtuin_cat_small_dom_sf"/>
</dbReference>
<dbReference type="Pfam" id="PF02146">
    <property type="entry name" value="SIR2"/>
    <property type="match status" value="1"/>
</dbReference>
<keyword evidence="4" id="KW-0862">Zinc</keyword>
<dbReference type="EMBL" id="CP060635">
    <property type="protein sequence ID" value="QNM07801.1"/>
    <property type="molecule type" value="Genomic_DNA"/>
</dbReference>
<dbReference type="KEGG" id="whj:H9Q79_12880"/>
<reference evidence="6 7" key="1">
    <citation type="submission" date="2020-08" db="EMBL/GenBank/DDBJ databases">
        <authorList>
            <person name="Liu C."/>
            <person name="Sun Q."/>
        </authorList>
    </citation>
    <scope>NUCLEOTIDE SEQUENCE [LARGE SCALE GENOMIC DNA]</scope>
    <source>
        <strain evidence="6 7">NSJ-29</strain>
    </source>
</reference>
<feature type="domain" description="Deacetylase sirtuin-type" evidence="5">
    <location>
        <begin position="1"/>
        <end position="245"/>
    </location>
</feature>
<feature type="active site" description="Proton acceptor" evidence="4">
    <location>
        <position position="124"/>
    </location>
</feature>
<evidence type="ECO:0000313" key="6">
    <source>
        <dbReference type="EMBL" id="QNM07801.1"/>
    </source>
</evidence>
<protein>
    <recommendedName>
        <fullName evidence="1">protein acetyllysine N-acetyltransferase</fullName>
        <ecNumber evidence="1">2.3.1.286</ecNumber>
    </recommendedName>
</protein>
<evidence type="ECO:0000256" key="3">
    <source>
        <dbReference type="ARBA" id="ARBA00023027"/>
    </source>
</evidence>
<dbReference type="PANTHER" id="PTHR11085:SF4">
    <property type="entry name" value="NAD-DEPENDENT PROTEIN DEACYLASE"/>
    <property type="match status" value="1"/>
</dbReference>
<dbReference type="RefSeq" id="WP_249328461.1">
    <property type="nucleotide sequence ID" value="NZ_CP060635.1"/>
</dbReference>
<dbReference type="Gene3D" id="3.40.50.1220">
    <property type="entry name" value="TPP-binding domain"/>
    <property type="match status" value="1"/>
</dbReference>
<accession>A0A7G9GAG9</accession>
<feature type="binding site" evidence="4">
    <location>
        <position position="156"/>
    </location>
    <ligand>
        <name>Zn(2+)</name>
        <dbReference type="ChEBI" id="CHEBI:29105"/>
    </ligand>
</feature>
<dbReference type="PROSITE" id="PS50305">
    <property type="entry name" value="SIRTUIN"/>
    <property type="match status" value="1"/>
</dbReference>
<name>A0A7G9GAG9_9FIRM</name>